<protein>
    <recommendedName>
        <fullName evidence="2">SGNH hydrolase-type esterase domain-containing protein</fullName>
    </recommendedName>
</protein>
<evidence type="ECO:0000259" key="2">
    <source>
        <dbReference type="Pfam" id="PF13472"/>
    </source>
</evidence>
<dbReference type="CDD" id="cd00229">
    <property type="entry name" value="SGNH_hydrolase"/>
    <property type="match status" value="1"/>
</dbReference>
<dbReference type="PANTHER" id="PTHR30383">
    <property type="entry name" value="THIOESTERASE 1/PROTEASE 1/LYSOPHOSPHOLIPASE L1"/>
    <property type="match status" value="1"/>
</dbReference>
<name>A0ABN2RQP4_9ACTN</name>
<dbReference type="InterPro" id="IPR051532">
    <property type="entry name" value="Ester_Hydrolysis_Enzymes"/>
</dbReference>
<comment type="caution">
    <text evidence="3">The sequence shown here is derived from an EMBL/GenBank/DDBJ whole genome shotgun (WGS) entry which is preliminary data.</text>
</comment>
<feature type="region of interest" description="Disordered" evidence="1">
    <location>
        <begin position="39"/>
        <end position="70"/>
    </location>
</feature>
<evidence type="ECO:0000256" key="1">
    <source>
        <dbReference type="SAM" id="MobiDB-lite"/>
    </source>
</evidence>
<keyword evidence="4" id="KW-1185">Reference proteome</keyword>
<organism evidence="3 4">
    <name type="scientific">Nocardioides panacihumi</name>
    <dbReference type="NCBI Taxonomy" id="400774"/>
    <lineage>
        <taxon>Bacteria</taxon>
        <taxon>Bacillati</taxon>
        <taxon>Actinomycetota</taxon>
        <taxon>Actinomycetes</taxon>
        <taxon>Propionibacteriales</taxon>
        <taxon>Nocardioidaceae</taxon>
        <taxon>Nocardioides</taxon>
    </lineage>
</organism>
<dbReference type="RefSeq" id="WP_344047635.1">
    <property type="nucleotide sequence ID" value="NZ_BAAAPB010000005.1"/>
</dbReference>
<dbReference type="EMBL" id="BAAAPB010000005">
    <property type="protein sequence ID" value="GAA1973279.1"/>
    <property type="molecule type" value="Genomic_DNA"/>
</dbReference>
<dbReference type="SUPFAM" id="SSF52266">
    <property type="entry name" value="SGNH hydrolase"/>
    <property type="match status" value="1"/>
</dbReference>
<reference evidence="3 4" key="1">
    <citation type="journal article" date="2019" name="Int. J. Syst. Evol. Microbiol.">
        <title>The Global Catalogue of Microorganisms (GCM) 10K type strain sequencing project: providing services to taxonomists for standard genome sequencing and annotation.</title>
        <authorList>
            <consortium name="The Broad Institute Genomics Platform"/>
            <consortium name="The Broad Institute Genome Sequencing Center for Infectious Disease"/>
            <person name="Wu L."/>
            <person name="Ma J."/>
        </authorList>
    </citation>
    <scope>NUCLEOTIDE SEQUENCE [LARGE SCALE GENOMIC DNA]</scope>
    <source>
        <strain evidence="3 4">JCM 15309</strain>
    </source>
</reference>
<dbReference type="Gene3D" id="3.40.50.1110">
    <property type="entry name" value="SGNH hydrolase"/>
    <property type="match status" value="1"/>
</dbReference>
<dbReference type="Pfam" id="PF13472">
    <property type="entry name" value="Lipase_GDSL_2"/>
    <property type="match status" value="1"/>
</dbReference>
<dbReference type="InterPro" id="IPR013830">
    <property type="entry name" value="SGNH_hydro"/>
</dbReference>
<proteinExistence type="predicted"/>
<accession>A0ABN2RQP4</accession>
<sequence>MRARSSAGRWAVSLAVCLPLLVALGAALAIGHGSAASDAARPAARPSAPPATQVTVPTQRATPSTRPVSESHVVLALGDSVPSGHACGCSPFPETYGSLLSRRTGAQVTVDNRAASGLQTADVIDQLRDPDVEGAVRRADVFLVTIGANDFGDHHDQVVGGTCGAGDSDCVSDELDTMGAHLASVLARIRALRHGEPTSMLVTGYWNVFEDGDVARRAYGEAGLQASLRLTQRANAVIRSVSTAAGARYVDLYQPFEQAGRDVTALMAADGDHPDAAGHRLIARTLLAAGLPRS</sequence>
<dbReference type="Proteomes" id="UP001500571">
    <property type="component" value="Unassembled WGS sequence"/>
</dbReference>
<evidence type="ECO:0000313" key="4">
    <source>
        <dbReference type="Proteomes" id="UP001500571"/>
    </source>
</evidence>
<gene>
    <name evidence="3" type="ORF">GCM10009798_38130</name>
</gene>
<dbReference type="InterPro" id="IPR036514">
    <property type="entry name" value="SGNH_hydro_sf"/>
</dbReference>
<evidence type="ECO:0000313" key="3">
    <source>
        <dbReference type="EMBL" id="GAA1973279.1"/>
    </source>
</evidence>
<feature type="compositionally biased region" description="Polar residues" evidence="1">
    <location>
        <begin position="52"/>
        <end position="68"/>
    </location>
</feature>
<dbReference type="PANTHER" id="PTHR30383:SF5">
    <property type="entry name" value="SGNH HYDROLASE-TYPE ESTERASE DOMAIN-CONTAINING PROTEIN"/>
    <property type="match status" value="1"/>
</dbReference>
<feature type="domain" description="SGNH hydrolase-type esterase" evidence="2">
    <location>
        <begin position="76"/>
        <end position="281"/>
    </location>
</feature>